<feature type="compositionally biased region" description="Low complexity" evidence="1">
    <location>
        <begin position="740"/>
        <end position="750"/>
    </location>
</feature>
<proteinExistence type="predicted"/>
<evidence type="ECO:0000313" key="3">
    <source>
        <dbReference type="Proteomes" id="UP000285146"/>
    </source>
</evidence>
<sequence length="838" mass="89944">MPIFKVRQDQPALPARSSSVPPMHLHSPVVDHTRSPGARLESVKEPATPTKASKFSPFAWSRLSQHLQQRVLSYALLPYGLDTPITIGMSEHRTHLNDTAVPIFLALGSWEAYNNAASIFYQRIHINLTLCPTSSMTFLTSPTTVRLRSLVVKIQLRFTIKEHMLLFDTGYTVSESRGKLIQMNIPTALRSMKTHGRLDEVELLIPTGFPAGPRNGLGAAIPGFYSPMARMQLASWASAARSDECLKSQEHYMPAEVVVAPAFLACRAFQSGLLPLLMDGVFDEKTKLGLLFEDDAEGDLAVNDNSIATIPMDVDALLQYWLGATVIQLFDVSHVESDWVDPFSLAVQFGEGTDELDLAENQALPAGGETNQSREAAYNLVSSPVKYTSSDQDSDDDTFSEDSSSSEATVQPSHKTPDALRGRSHPELADQGQPELSDDDASSELRNADQGTLRALHKEFGVTPPNHSQVRAEPRDDSPSPVPEAGSSSTSGDDSDAVFPSPAKHLEAARTDLITTLTAVVSSGDTMEALARADADRQLSSFAYGAAKRPCKHKGTVSACSAFRRRSDGSSGFPVENGLPPCTPSPKVPNDKASWPLIASGSTGVPGEGAADSHADTDTSSSDESEREIPWSDLSIIEEVFAARAADATIPDVDGGLMQTSCDLPDTVADPGKMDQPSYRQGVGVAESGDLDMDMDDETGHLVGGQASESVAVEPTADKGKAPAGMDHETNPTTPEHHLTAATAPTPLSANSKRSVKSKGTQTKRLPKEPPKDSRPAFAATNNPVSKKRKAPATTSAEPFRLSRAARRKRARAAKAQQLEVARRIEAEAAQGEKTLVN</sequence>
<feature type="compositionally biased region" description="Basic and acidic residues" evidence="1">
    <location>
        <begin position="766"/>
        <end position="775"/>
    </location>
</feature>
<evidence type="ECO:0000313" key="2">
    <source>
        <dbReference type="EMBL" id="ROV90817.1"/>
    </source>
</evidence>
<evidence type="ECO:0000256" key="1">
    <source>
        <dbReference type="SAM" id="MobiDB-lite"/>
    </source>
</evidence>
<feature type="compositionally biased region" description="Basic and acidic residues" evidence="1">
    <location>
        <begin position="716"/>
        <end position="739"/>
    </location>
</feature>
<gene>
    <name evidence="2" type="ORF">VPNG_09845</name>
</gene>
<comment type="caution">
    <text evidence="2">The sequence shown here is derived from an EMBL/GenBank/DDBJ whole genome shotgun (WGS) entry which is preliminary data.</text>
</comment>
<feature type="compositionally biased region" description="Basic and acidic residues" evidence="1">
    <location>
        <begin position="415"/>
        <end position="428"/>
    </location>
</feature>
<feature type="region of interest" description="Disordered" evidence="1">
    <location>
        <begin position="460"/>
        <end position="504"/>
    </location>
</feature>
<dbReference type="Proteomes" id="UP000285146">
    <property type="component" value="Unassembled WGS sequence"/>
</dbReference>
<name>A0A423VIJ2_9PEZI</name>
<feature type="region of interest" description="Disordered" evidence="1">
    <location>
        <begin position="670"/>
        <end position="818"/>
    </location>
</feature>
<dbReference type="OrthoDB" id="5241038at2759"/>
<feature type="region of interest" description="Disordered" evidence="1">
    <location>
        <begin position="565"/>
        <end position="632"/>
    </location>
</feature>
<feature type="compositionally biased region" description="Basic residues" evidence="1">
    <location>
        <begin position="804"/>
        <end position="813"/>
    </location>
</feature>
<protein>
    <submittedName>
        <fullName evidence="2">Uncharacterized protein</fullName>
    </submittedName>
</protein>
<dbReference type="EMBL" id="LKEB01000095">
    <property type="protein sequence ID" value="ROV90817.1"/>
    <property type="molecule type" value="Genomic_DNA"/>
</dbReference>
<reference evidence="2 3" key="1">
    <citation type="submission" date="2015-09" db="EMBL/GenBank/DDBJ databases">
        <title>Host preference determinants of Valsa canker pathogens revealed by comparative genomics.</title>
        <authorList>
            <person name="Yin Z."/>
            <person name="Huang L."/>
        </authorList>
    </citation>
    <scope>NUCLEOTIDE SEQUENCE [LARGE SCALE GENOMIC DNA]</scope>
    <source>
        <strain evidence="2 3">SXYLt</strain>
    </source>
</reference>
<accession>A0A423VIJ2</accession>
<feature type="region of interest" description="Disordered" evidence="1">
    <location>
        <begin position="386"/>
        <end position="445"/>
    </location>
</feature>
<dbReference type="InParanoid" id="A0A423VIJ2"/>
<dbReference type="AlphaFoldDB" id="A0A423VIJ2"/>
<organism evidence="2 3">
    <name type="scientific">Cytospora leucostoma</name>
    <dbReference type="NCBI Taxonomy" id="1230097"/>
    <lineage>
        <taxon>Eukaryota</taxon>
        <taxon>Fungi</taxon>
        <taxon>Dikarya</taxon>
        <taxon>Ascomycota</taxon>
        <taxon>Pezizomycotina</taxon>
        <taxon>Sordariomycetes</taxon>
        <taxon>Sordariomycetidae</taxon>
        <taxon>Diaporthales</taxon>
        <taxon>Cytosporaceae</taxon>
        <taxon>Cytospora</taxon>
    </lineage>
</organism>
<feature type="region of interest" description="Disordered" evidence="1">
    <location>
        <begin position="1"/>
        <end position="49"/>
    </location>
</feature>
<keyword evidence="3" id="KW-1185">Reference proteome</keyword>